<evidence type="ECO:0000256" key="3">
    <source>
        <dbReference type="RuleBase" id="RU003560"/>
    </source>
</evidence>
<keyword evidence="5" id="KW-1185">Reference proteome</keyword>
<dbReference type="Gene3D" id="3.90.1150.10">
    <property type="entry name" value="Aspartate Aminotransferase, domain 1"/>
    <property type="match status" value="1"/>
</dbReference>
<proteinExistence type="inferred from homology"/>
<dbReference type="InterPro" id="IPR005814">
    <property type="entry name" value="Aminotrans_3"/>
</dbReference>
<sequence>MEWSQSAQMYERAKLSLPGGVSSGLRAAMRPHPLFFERGAGSRLWDVDGREYVDYVLGWGPLILGNSHPALVDAVTRQLAAGQSSGAGHSREFELAERVCAAIPGMDKVLWSNTGSEAAQIALRLVRAATGRVRFIKFHGHYHGWSDAMLLGYRPAADGSLDGLTSRGQHPRAPADAVMLPWNDLPAVAAALSGPDHDIAAIFTEPALCNSGVLPPAPGFLAGLRELCDAHGVVLVFDEVITGFRIAYGGGTERYGVSPDLAVLAKAIAGGLPLSAVAGRAAVMDLATQGVVHAGTYNGGPLALAAADATLTELARPGVYEAFEERAGQLTQGMRKALADHGVTGAVHHVGPVVQCTPGVPAGDSFATFMSADWDWYGALTVELLRRGIYVLPGGRWYLSTVHDEADVNRTVAAFGAAVAATVDTTGRPR</sequence>
<dbReference type="InterPro" id="IPR049704">
    <property type="entry name" value="Aminotrans_3_PPA_site"/>
</dbReference>
<organism evidence="4 5">
    <name type="scientific">Jiangella anatolica</name>
    <dbReference type="NCBI Taxonomy" id="2670374"/>
    <lineage>
        <taxon>Bacteria</taxon>
        <taxon>Bacillati</taxon>
        <taxon>Actinomycetota</taxon>
        <taxon>Actinomycetes</taxon>
        <taxon>Jiangellales</taxon>
        <taxon>Jiangellaceae</taxon>
        <taxon>Jiangella</taxon>
    </lineage>
</organism>
<dbReference type="GO" id="GO:0008483">
    <property type="term" value="F:transaminase activity"/>
    <property type="evidence" value="ECO:0007669"/>
    <property type="project" value="UniProtKB-KW"/>
</dbReference>
<keyword evidence="4" id="KW-0032">Aminotransferase</keyword>
<keyword evidence="2 3" id="KW-0663">Pyridoxal phosphate</keyword>
<dbReference type="PROSITE" id="PS00600">
    <property type="entry name" value="AA_TRANSFER_CLASS_3"/>
    <property type="match status" value="1"/>
</dbReference>
<reference evidence="4 5" key="1">
    <citation type="submission" date="2018-01" db="EMBL/GenBank/DDBJ databases">
        <title>Draft genome sequence of Jiangella sp. GTF31.</title>
        <authorList>
            <person name="Sahin N."/>
            <person name="Ay H."/>
            <person name="Saygin H."/>
        </authorList>
    </citation>
    <scope>NUCLEOTIDE SEQUENCE [LARGE SCALE GENOMIC DNA]</scope>
    <source>
        <strain evidence="4 5">GTF31</strain>
    </source>
</reference>
<dbReference type="GO" id="GO:0030170">
    <property type="term" value="F:pyridoxal phosphate binding"/>
    <property type="evidence" value="ECO:0007669"/>
    <property type="project" value="InterPro"/>
</dbReference>
<evidence type="ECO:0000313" key="5">
    <source>
        <dbReference type="Proteomes" id="UP000248764"/>
    </source>
</evidence>
<dbReference type="CDD" id="cd00610">
    <property type="entry name" value="OAT_like"/>
    <property type="match status" value="1"/>
</dbReference>
<keyword evidence="4" id="KW-0808">Transferase</keyword>
<dbReference type="RefSeq" id="WP_111252676.1">
    <property type="nucleotide sequence ID" value="NZ_POTW01000001.1"/>
</dbReference>
<gene>
    <name evidence="4" type="ORF">C1I92_00445</name>
</gene>
<comment type="similarity">
    <text evidence="3">Belongs to the class-III pyridoxal-phosphate-dependent aminotransferase family.</text>
</comment>
<dbReference type="Pfam" id="PF00202">
    <property type="entry name" value="Aminotran_3"/>
    <property type="match status" value="1"/>
</dbReference>
<evidence type="ECO:0000256" key="2">
    <source>
        <dbReference type="ARBA" id="ARBA00022898"/>
    </source>
</evidence>
<evidence type="ECO:0000313" key="4">
    <source>
        <dbReference type="EMBL" id="PZF86678.1"/>
    </source>
</evidence>
<dbReference type="Gene3D" id="3.40.640.10">
    <property type="entry name" value="Type I PLP-dependent aspartate aminotransferase-like (Major domain)"/>
    <property type="match status" value="1"/>
</dbReference>
<dbReference type="PANTHER" id="PTHR43713:SF3">
    <property type="entry name" value="GLUTAMATE-1-SEMIALDEHYDE 2,1-AMINOMUTASE 1, CHLOROPLASTIC-RELATED"/>
    <property type="match status" value="1"/>
</dbReference>
<dbReference type="InterPro" id="IPR015422">
    <property type="entry name" value="PyrdxlP-dep_Trfase_small"/>
</dbReference>
<dbReference type="EMBL" id="POTW01000001">
    <property type="protein sequence ID" value="PZF86678.1"/>
    <property type="molecule type" value="Genomic_DNA"/>
</dbReference>
<dbReference type="AlphaFoldDB" id="A0A2W2C3Z6"/>
<dbReference type="Proteomes" id="UP000248764">
    <property type="component" value="Unassembled WGS sequence"/>
</dbReference>
<dbReference type="PANTHER" id="PTHR43713">
    <property type="entry name" value="GLUTAMATE-1-SEMIALDEHYDE 2,1-AMINOMUTASE"/>
    <property type="match status" value="1"/>
</dbReference>
<dbReference type="InterPro" id="IPR015421">
    <property type="entry name" value="PyrdxlP-dep_Trfase_major"/>
</dbReference>
<name>A0A2W2C3Z6_9ACTN</name>
<dbReference type="SUPFAM" id="SSF53383">
    <property type="entry name" value="PLP-dependent transferases"/>
    <property type="match status" value="1"/>
</dbReference>
<dbReference type="InterPro" id="IPR015424">
    <property type="entry name" value="PyrdxlP-dep_Trfase"/>
</dbReference>
<accession>A0A2W2C3Z6</accession>
<comment type="cofactor">
    <cofactor evidence="1">
        <name>pyridoxal 5'-phosphate</name>
        <dbReference type="ChEBI" id="CHEBI:597326"/>
    </cofactor>
</comment>
<comment type="caution">
    <text evidence="4">The sequence shown here is derived from an EMBL/GenBank/DDBJ whole genome shotgun (WGS) entry which is preliminary data.</text>
</comment>
<evidence type="ECO:0000256" key="1">
    <source>
        <dbReference type="ARBA" id="ARBA00001933"/>
    </source>
</evidence>
<protein>
    <submittedName>
        <fullName evidence="4">Aspartate aminotransferase family protein</fullName>
    </submittedName>
</protein>